<keyword evidence="2" id="KW-1185">Reference proteome</keyword>
<proteinExistence type="predicted"/>
<dbReference type="Proteomes" id="UP000828408">
    <property type="component" value="Segment"/>
</dbReference>
<reference evidence="1 2" key="1">
    <citation type="submission" date="2021-06" db="EMBL/GenBank/DDBJ databases">
        <title>PemIK (PemK/PemI) type II TA system from Klebsiella pneumoniae clinical strains inhibits lytic phage.</title>
        <authorList>
            <person name="Bleriot I.I."/>
            <person name="Blasco L.L."/>
            <person name="Pacios O.O."/>
            <person name="Fernandez-Garcia L.L."/>
            <person name="Ambroa A.A."/>
            <person name="Lopez M.M."/>
            <person name="Bardanca-Gonzalez M.M."/>
            <person name="Fernandez-Cuenca F.F."/>
            <person name="Oteo J.J."/>
            <person name="Pascual A.A."/>
            <person name="Martinez-Martinez L.L."/>
            <person name="Domingo-Calap P.P."/>
            <person name="Wood T.T.K."/>
            <person name="Tomas M.M."/>
        </authorList>
    </citation>
    <scope>NUCLEOTIDE SEQUENCE [LARGE SCALE GENOMIC DNA]</scope>
</reference>
<organism evidence="1 2">
    <name type="scientific">Klebsiella phage vB_KpnS-VAC8</name>
    <dbReference type="NCBI Taxonomy" id="2864366"/>
    <lineage>
        <taxon>Viruses</taxon>
        <taxon>Duplodnaviria</taxon>
        <taxon>Heunggongvirae</taxon>
        <taxon>Uroviricota</taxon>
        <taxon>Caudoviricetes</taxon>
        <taxon>Drexlerviridae</taxon>
        <taxon>Webervirus</taxon>
        <taxon>Webervirus VAC8</taxon>
    </lineage>
</organism>
<sequence length="53" mass="6268">MLYLSILILVRFLRGTCLFSLDFAPDFSWIFTYRDLTILPICINSMKCMEKIT</sequence>
<protein>
    <submittedName>
        <fullName evidence="1">Uncharacterized protein</fullName>
    </submittedName>
</protein>
<evidence type="ECO:0000313" key="2">
    <source>
        <dbReference type="Proteomes" id="UP000828408"/>
    </source>
</evidence>
<accession>A0AAE7XIJ4</accession>
<evidence type="ECO:0000313" key="1">
    <source>
        <dbReference type="EMBL" id="QZE50891.1"/>
    </source>
</evidence>
<dbReference type="EMBL" id="MZ428226">
    <property type="protein sequence ID" value="QZE50891.1"/>
    <property type="molecule type" value="Genomic_DNA"/>
</dbReference>
<name>A0AAE7XIJ4_9CAUD</name>